<sequence>MRFLNGITLVPLLQPLTHIVSAAVLGRSVPVDSYICRAPENAFKNRGKFDFYKCAVSSVSADKLIIEFDCPGPGTIIYHAGFNVFSFDVTKNHAPTAFGINIYAFCYDYTTGQTKGHARLYPGTNYVCDISGHQELRLYKYSMAIADLGACDKQRIQPIG</sequence>
<dbReference type="Proteomes" id="UP000013776">
    <property type="component" value="Unassembled WGS sequence"/>
</dbReference>
<dbReference type="AlphaFoldDB" id="R4XE34"/>
<feature type="signal peptide" evidence="1">
    <location>
        <begin position="1"/>
        <end position="22"/>
    </location>
</feature>
<protein>
    <recommendedName>
        <fullName evidence="4">AA1-like domain-containing protein</fullName>
    </recommendedName>
</protein>
<evidence type="ECO:0000313" key="3">
    <source>
        <dbReference type="Proteomes" id="UP000013776"/>
    </source>
</evidence>
<comment type="caution">
    <text evidence="2">The sequence shown here is derived from an EMBL/GenBank/DDBJ whole genome shotgun (WGS) entry which is preliminary data.</text>
</comment>
<organism evidence="2 3">
    <name type="scientific">Taphrina deformans (strain PYCC 5710 / ATCC 11124 / CBS 356.35 / IMI 108563 / JCM 9778 / NBRC 8474)</name>
    <name type="common">Peach leaf curl fungus</name>
    <name type="synonym">Lalaria deformans</name>
    <dbReference type="NCBI Taxonomy" id="1097556"/>
    <lineage>
        <taxon>Eukaryota</taxon>
        <taxon>Fungi</taxon>
        <taxon>Dikarya</taxon>
        <taxon>Ascomycota</taxon>
        <taxon>Taphrinomycotina</taxon>
        <taxon>Taphrinomycetes</taxon>
        <taxon>Taphrinales</taxon>
        <taxon>Taphrinaceae</taxon>
        <taxon>Taphrina</taxon>
    </lineage>
</organism>
<proteinExistence type="predicted"/>
<evidence type="ECO:0000256" key="1">
    <source>
        <dbReference type="SAM" id="SignalP"/>
    </source>
</evidence>
<reference evidence="2 3" key="1">
    <citation type="journal article" date="2013" name="MBio">
        <title>Genome sequencing of the plant pathogen Taphrina deformans, the causal agent of peach leaf curl.</title>
        <authorList>
            <person name="Cisse O.H."/>
            <person name="Almeida J.M.G.C.F."/>
            <person name="Fonseca A."/>
            <person name="Kumar A.A."/>
            <person name="Salojaervi J."/>
            <person name="Overmyer K."/>
            <person name="Hauser P.M."/>
            <person name="Pagni M."/>
        </authorList>
    </citation>
    <scope>NUCLEOTIDE SEQUENCE [LARGE SCALE GENOMIC DNA]</scope>
    <source>
        <strain evidence="3">PYCC 5710 / ATCC 11124 / CBS 356.35 / IMI 108563 / JCM 9778 / NBRC 8474</strain>
    </source>
</reference>
<gene>
    <name evidence="2" type="ORF">TAPDE_004507</name>
</gene>
<keyword evidence="1" id="KW-0732">Signal</keyword>
<accession>R4XE34</accession>
<dbReference type="VEuPathDB" id="FungiDB:TAPDE_004507"/>
<dbReference type="EMBL" id="CAHR02000205">
    <property type="protein sequence ID" value="CCG84117.1"/>
    <property type="molecule type" value="Genomic_DNA"/>
</dbReference>
<name>R4XE34_TAPDE</name>
<feature type="chain" id="PRO_5004381478" description="AA1-like domain-containing protein" evidence="1">
    <location>
        <begin position="23"/>
        <end position="160"/>
    </location>
</feature>
<evidence type="ECO:0008006" key="4">
    <source>
        <dbReference type="Google" id="ProtNLM"/>
    </source>
</evidence>
<keyword evidence="3" id="KW-1185">Reference proteome</keyword>
<evidence type="ECO:0000313" key="2">
    <source>
        <dbReference type="EMBL" id="CCG84117.1"/>
    </source>
</evidence>